<dbReference type="STRING" id="100884.GCA_000269565_03731"/>
<comment type="caution">
    <text evidence="1">The sequence shown here is derived from an EMBL/GenBank/DDBJ whole genome shotgun (WGS) entry which is preliminary data.</text>
</comment>
<keyword evidence="2" id="KW-1185">Reference proteome</keyword>
<evidence type="ECO:0000313" key="1">
    <source>
        <dbReference type="EMBL" id="EFW03568.1"/>
    </source>
</evidence>
<dbReference type="RefSeq" id="WP_008790341.1">
    <property type="nucleotide sequence ID" value="NZ_AKCB01000004.1"/>
</dbReference>
<accession>E7GEW7</accession>
<dbReference type="GeneID" id="78231478"/>
<protein>
    <submittedName>
        <fullName evidence="1">Uncharacterized protein</fullName>
    </submittedName>
</protein>
<reference evidence="1 2" key="1">
    <citation type="submission" date="2010-12" db="EMBL/GenBank/DDBJ databases">
        <title>The Genome Sequence of Coprobacillus sp. strain 29_1.</title>
        <authorList>
            <consortium name="The Broad Institute Genome Sequencing Platform"/>
            <person name="Earl A."/>
            <person name="Ward D."/>
            <person name="Feldgarden M."/>
            <person name="Gevers D."/>
            <person name="Daigneault M."/>
            <person name="Sibley C.D."/>
            <person name="White A."/>
            <person name="Strauss J."/>
            <person name="Allen-Vercoe E."/>
            <person name="Young S.K."/>
            <person name="Zeng Q."/>
            <person name="Gargeya S."/>
            <person name="Fitzgerald M."/>
            <person name="Haas B."/>
            <person name="Abouelleil A."/>
            <person name="Alvarado L."/>
            <person name="Arachchi H.M."/>
            <person name="Berlin A."/>
            <person name="Brown A."/>
            <person name="Chapman S.B."/>
            <person name="Chen Z."/>
            <person name="Dunbar C."/>
            <person name="Freedman E."/>
            <person name="Gearin G."/>
            <person name="Gellesch M."/>
            <person name="Goldberg J."/>
            <person name="Griggs A."/>
            <person name="Gujja S."/>
            <person name="Heilman E."/>
            <person name="Heiman D."/>
            <person name="Howarth C."/>
            <person name="Larson L."/>
            <person name="Lui A."/>
            <person name="MacDonald P.J.P."/>
            <person name="Mehta T."/>
            <person name="Montmayeur A."/>
            <person name="Murphy C."/>
            <person name="Neiman D."/>
            <person name="Pearson M."/>
            <person name="Priest M."/>
            <person name="Roberts A."/>
            <person name="Saif S."/>
            <person name="Shea T."/>
            <person name="Shenoy N."/>
            <person name="Sisk P."/>
            <person name="Stolte C."/>
            <person name="Sykes S."/>
            <person name="White J."/>
            <person name="Yandava C."/>
            <person name="Nusbaum C."/>
            <person name="Birren B."/>
        </authorList>
    </citation>
    <scope>NUCLEOTIDE SEQUENCE [LARGE SCALE GENOMIC DNA]</scope>
    <source>
        <strain evidence="1 2">29_1</strain>
    </source>
</reference>
<organism evidence="1 2">
    <name type="scientific">Coprobacillus cateniformis</name>
    <dbReference type="NCBI Taxonomy" id="100884"/>
    <lineage>
        <taxon>Bacteria</taxon>
        <taxon>Bacillati</taxon>
        <taxon>Bacillota</taxon>
        <taxon>Erysipelotrichia</taxon>
        <taxon>Erysipelotrichales</taxon>
        <taxon>Coprobacillaceae</taxon>
        <taxon>Coprobacillus</taxon>
    </lineage>
</organism>
<sequence length="66" mass="8147">MKYDKKEFSENLQGFYDELMKQRQIVECRQPMDIYEMNERLGKLLMALTIYMEVTHPEIKKNEKIW</sequence>
<dbReference type="EMBL" id="ADKX01000046">
    <property type="protein sequence ID" value="EFW03568.1"/>
    <property type="molecule type" value="Genomic_DNA"/>
</dbReference>
<dbReference type="AlphaFoldDB" id="E7GEW7"/>
<proteinExistence type="predicted"/>
<name>E7GEW7_9FIRM</name>
<dbReference type="Proteomes" id="UP000003157">
    <property type="component" value="Unassembled WGS sequence"/>
</dbReference>
<evidence type="ECO:0000313" key="2">
    <source>
        <dbReference type="Proteomes" id="UP000003157"/>
    </source>
</evidence>
<dbReference type="HOGENOM" id="CLU_2823754_0_0_9"/>
<gene>
    <name evidence="1" type="ORF">HMPREF9488_03259</name>
</gene>